<evidence type="ECO:0000313" key="7">
    <source>
        <dbReference type="EMBL" id="CAR51340.1"/>
    </source>
</evidence>
<dbReference type="InterPro" id="IPR010921">
    <property type="entry name" value="Trp_repressor/repl_initiator"/>
</dbReference>
<evidence type="ECO:0000313" key="8">
    <source>
        <dbReference type="EMBL" id="CAR52722.1"/>
    </source>
</evidence>
<evidence type="ECO:0000259" key="3">
    <source>
        <dbReference type="Pfam" id="PF13518"/>
    </source>
</evidence>
<dbReference type="EMBL" id="AM747720">
    <property type="protein sequence ID" value="CAR51340.1"/>
    <property type="molecule type" value="Genomic_DNA"/>
</dbReference>
<dbReference type="EMBL" id="AM747722">
    <property type="protein sequence ID" value="CAR56964.1"/>
    <property type="molecule type" value="Genomic_DNA"/>
</dbReference>
<comment type="similarity">
    <text evidence="1">Belongs to the IS150/IS1296 orfA family.</text>
</comment>
<evidence type="ECO:0000313" key="11">
    <source>
        <dbReference type="EMBL" id="CAR56501.1"/>
    </source>
</evidence>
<reference evidence="8" key="1">
    <citation type="submission" date="2007-06" db="EMBL/GenBank/DDBJ databases">
        <authorList>
            <person name="Holden M.T.G."/>
        </authorList>
    </citation>
    <scope>NUCLEOTIDE SEQUENCE</scope>
    <source>
        <strain evidence="8">J2315</strain>
    </source>
</reference>
<dbReference type="PANTHER" id="PTHR33795">
    <property type="entry name" value="INSERTION ELEMENT IS150 PROTEIN INSJ"/>
    <property type="match status" value="1"/>
</dbReference>
<keyword evidence="13" id="KW-1185">Reference proteome</keyword>
<dbReference type="KEGG" id="bcj:BCAL2421"/>
<dbReference type="KEGG" id="bcj:BCAL1037"/>
<evidence type="ECO:0000313" key="10">
    <source>
        <dbReference type="EMBL" id="CAR53368.1"/>
    </source>
</evidence>
<dbReference type="Proteomes" id="UP000001035">
    <property type="component" value="Chromosome 1"/>
</dbReference>
<gene>
    <name evidence="4" type="ORF">BCAL0044</name>
    <name evidence="5" type="ORF">BCAL0167</name>
    <name evidence="6" type="ORF">BCAL0392</name>
    <name evidence="7" type="ORF">BCAL1037</name>
    <name evidence="8" type="ORF">BCAL2421</name>
    <name evidence="9" type="ORF">BCAL2703a</name>
    <name evidence="10" type="ORF">BCAL3046</name>
    <name evidence="11" type="ORF">BCAM2637</name>
    <name evidence="12" type="ORF">BCAS0032</name>
</gene>
<dbReference type="EMBL" id="AM747720">
    <property type="protein sequence ID" value="CAR50475.1"/>
    <property type="molecule type" value="Genomic_DNA"/>
</dbReference>
<dbReference type="GO" id="GO:0004803">
    <property type="term" value="F:transposase activity"/>
    <property type="evidence" value="ECO:0007669"/>
    <property type="project" value="InterPro"/>
</dbReference>
<dbReference type="InterPro" id="IPR036388">
    <property type="entry name" value="WH-like_DNA-bd_sf"/>
</dbReference>
<dbReference type="KEGG" id="bcj:BCAL0392"/>
<dbReference type="EMBL" id="AM747721">
    <property type="protein sequence ID" value="CAR56501.1"/>
    <property type="molecule type" value="Genomic_DNA"/>
</dbReference>
<evidence type="ECO:0000313" key="4">
    <source>
        <dbReference type="EMBL" id="CAR50350.1"/>
    </source>
</evidence>
<name>B4E6E7_BURCJ</name>
<sequence length="174" mass="19831">MARYTEQFKLSVVKRCIGGEAIRAVARTHGLSHSTVSQWYATYQAHGKDGVRRKYNSYDVAFRLKVVQHMREHGVSSKEAAARFNIRNPSAVLEWARRYDDGGLTALAPRPKGRRPTAMPKTPPAQPLNPTDGTDTRTREDLLQELNYLRMENAYLKKLRALVQAQAVPRKKRK</sequence>
<dbReference type="KEGG" id="bcj:BCAL2703a"/>
<evidence type="ECO:0000313" key="9">
    <source>
        <dbReference type="EMBL" id="CAR53005.1"/>
    </source>
</evidence>
<evidence type="ECO:0000256" key="2">
    <source>
        <dbReference type="SAM" id="MobiDB-lite"/>
    </source>
</evidence>
<dbReference type="GO" id="GO:0043565">
    <property type="term" value="F:sequence-specific DNA binding"/>
    <property type="evidence" value="ECO:0007669"/>
    <property type="project" value="InterPro"/>
</dbReference>
<dbReference type="eggNOG" id="COG2963">
    <property type="taxonomic scope" value="Bacteria"/>
</dbReference>
<dbReference type="KEGG" id="bcj:BCAL0167"/>
<dbReference type="GO" id="GO:0006313">
    <property type="term" value="P:DNA transposition"/>
    <property type="evidence" value="ECO:0007669"/>
    <property type="project" value="InterPro"/>
</dbReference>
<dbReference type="HOGENOM" id="CLU_027402_17_0_4"/>
<dbReference type="KEGG" id="bcj:BCAS0032"/>
<dbReference type="PANTHER" id="PTHR33795:SF1">
    <property type="entry name" value="INSERTION ELEMENT IS150 PROTEIN INSJ"/>
    <property type="match status" value="1"/>
</dbReference>
<dbReference type="EMBL" id="AM747720">
    <property type="protein sequence ID" value="CAR53368.1"/>
    <property type="molecule type" value="Genomic_DNA"/>
</dbReference>
<dbReference type="EMBL" id="AM747720">
    <property type="protein sequence ID" value="CAR50350.1"/>
    <property type="molecule type" value="Genomic_DNA"/>
</dbReference>
<proteinExistence type="inferred from homology"/>
<dbReference type="InterPro" id="IPR002514">
    <property type="entry name" value="Transposase_8"/>
</dbReference>
<dbReference type="KEGG" id="bcj:BCAM2637"/>
<evidence type="ECO:0000313" key="12">
    <source>
        <dbReference type="EMBL" id="CAR56964.1"/>
    </source>
</evidence>
<dbReference type="AlphaFoldDB" id="B4E6E7"/>
<dbReference type="SUPFAM" id="SSF48295">
    <property type="entry name" value="TrpR-like"/>
    <property type="match status" value="2"/>
</dbReference>
<dbReference type="EMBL" id="AM747720">
    <property type="protein sequence ID" value="CAR53005.1"/>
    <property type="molecule type" value="Genomic_DNA"/>
</dbReference>
<dbReference type="Pfam" id="PF13518">
    <property type="entry name" value="HTH_28"/>
    <property type="match status" value="1"/>
</dbReference>
<evidence type="ECO:0000313" key="6">
    <source>
        <dbReference type="EMBL" id="CAR50703.1"/>
    </source>
</evidence>
<evidence type="ECO:0000256" key="1">
    <source>
        <dbReference type="ARBA" id="ARBA00038232"/>
    </source>
</evidence>
<dbReference type="KEGG" id="bcj:BCAL0044"/>
<evidence type="ECO:0000313" key="13">
    <source>
        <dbReference type="Proteomes" id="UP000001035"/>
    </source>
</evidence>
<accession>B4E6E7</accession>
<dbReference type="Proteomes" id="UP000001035">
    <property type="component" value="Chromosome 2"/>
</dbReference>
<dbReference type="Proteomes" id="UP000001035">
    <property type="component" value="Chromosome 3"/>
</dbReference>
<organism evidence="8 13">
    <name type="scientific">Burkholderia cenocepacia (strain ATCC BAA-245 / DSM 16553 / LMG 16656 / NCTC 13227 / J2315 / CF5610)</name>
    <name type="common">Burkholderia cepacia (strain J2315)</name>
    <dbReference type="NCBI Taxonomy" id="216591"/>
    <lineage>
        <taxon>Bacteria</taxon>
        <taxon>Pseudomonadati</taxon>
        <taxon>Pseudomonadota</taxon>
        <taxon>Betaproteobacteria</taxon>
        <taxon>Burkholderiales</taxon>
        <taxon>Burkholderiaceae</taxon>
        <taxon>Burkholderia</taxon>
        <taxon>Burkholderia cepacia complex</taxon>
    </lineage>
</organism>
<dbReference type="EMBL" id="AM747720">
    <property type="protein sequence ID" value="CAR50703.1"/>
    <property type="molecule type" value="Genomic_DNA"/>
</dbReference>
<dbReference type="Gene3D" id="1.10.10.10">
    <property type="entry name" value="Winged helix-like DNA-binding domain superfamily/Winged helix DNA-binding domain"/>
    <property type="match status" value="2"/>
</dbReference>
<protein>
    <submittedName>
        <fullName evidence="8">Transposase</fullName>
    </submittedName>
</protein>
<evidence type="ECO:0000313" key="5">
    <source>
        <dbReference type="EMBL" id="CAR50475.1"/>
    </source>
</evidence>
<feature type="domain" description="Insertion element IS150 protein InsJ-like helix-turn-helix" evidence="3">
    <location>
        <begin position="62"/>
        <end position="115"/>
    </location>
</feature>
<feature type="region of interest" description="Disordered" evidence="2">
    <location>
        <begin position="105"/>
        <end position="137"/>
    </location>
</feature>
<dbReference type="Pfam" id="PF01527">
    <property type="entry name" value="HTH_Tnp_1"/>
    <property type="match status" value="1"/>
</dbReference>
<dbReference type="KEGG" id="bcj:BCAL3046"/>
<reference evidence="8 13" key="2">
    <citation type="journal article" date="2009" name="J. Bacteriol.">
        <title>The genome of Burkholderia cenocepacia J2315, an epidemic pathogen of cystic fibrosis patients.</title>
        <authorList>
            <person name="Holden M.T."/>
            <person name="Seth-Smith H.M."/>
            <person name="Crossman L.C."/>
            <person name="Sebaihia M."/>
            <person name="Bentley S.D."/>
            <person name="Cerdeno-Tarraga A.M."/>
            <person name="Thomson N.R."/>
            <person name="Bason N."/>
            <person name="Quail M.A."/>
            <person name="Sharp S."/>
            <person name="Cherevach I."/>
            <person name="Churcher C."/>
            <person name="Goodhead I."/>
            <person name="Hauser H."/>
            <person name="Holroyd N."/>
            <person name="Mungall K."/>
            <person name="Scott P."/>
            <person name="Walker D."/>
            <person name="White B."/>
            <person name="Rose H."/>
            <person name="Iversen P."/>
            <person name="Mil-Homens D."/>
            <person name="Rocha E.P."/>
            <person name="Fialho A.M."/>
            <person name="Baldwin A."/>
            <person name="Dowson C."/>
            <person name="Barrell B.G."/>
            <person name="Govan J.R."/>
            <person name="Vandamme P."/>
            <person name="Hart C.A."/>
            <person name="Mahenthiralingam E."/>
            <person name="Parkhill J."/>
        </authorList>
    </citation>
    <scope>NUCLEOTIDE SEQUENCE [LARGE SCALE GENOMIC DNA]</scope>
    <source>
        <strain evidence="13">ATCC BAA-245 / DSM 16553 / LMG 16656 / NCTC 13227 / J2315 / CF5610</strain>
        <strain evidence="8">J2315</strain>
    </source>
</reference>
<dbReference type="InterPro" id="IPR052057">
    <property type="entry name" value="IS150/IS1296_orfA-like"/>
</dbReference>
<dbReference type="EMBL" id="AM747720">
    <property type="protein sequence ID" value="CAR52722.1"/>
    <property type="molecule type" value="Genomic_DNA"/>
</dbReference>
<dbReference type="InterPro" id="IPR055247">
    <property type="entry name" value="InsJ-like_HTH"/>
</dbReference>